<evidence type="ECO:0000313" key="2">
    <source>
        <dbReference type="Proteomes" id="UP001148737"/>
    </source>
</evidence>
<evidence type="ECO:0000313" key="1">
    <source>
        <dbReference type="EMBL" id="KAJ3476077.1"/>
    </source>
</evidence>
<reference evidence="1" key="1">
    <citation type="submission" date="2022-07" db="EMBL/GenBank/DDBJ databases">
        <title>Genome Sequence of Lecanicillium saksenae.</title>
        <authorList>
            <person name="Buettner E."/>
        </authorList>
    </citation>
    <scope>NUCLEOTIDE SEQUENCE</scope>
    <source>
        <strain evidence="1">VT-O1</strain>
    </source>
</reference>
<protein>
    <submittedName>
        <fullName evidence="1">Uncharacterized protein</fullName>
    </submittedName>
</protein>
<name>A0ACC1QGJ5_9HYPO</name>
<dbReference type="EMBL" id="JANAKD010001851">
    <property type="protein sequence ID" value="KAJ3476077.1"/>
    <property type="molecule type" value="Genomic_DNA"/>
</dbReference>
<comment type="caution">
    <text evidence="1">The sequence shown here is derived from an EMBL/GenBank/DDBJ whole genome shotgun (WGS) entry which is preliminary data.</text>
</comment>
<keyword evidence="2" id="KW-1185">Reference proteome</keyword>
<proteinExistence type="predicted"/>
<dbReference type="Proteomes" id="UP001148737">
    <property type="component" value="Unassembled WGS sequence"/>
</dbReference>
<organism evidence="1 2">
    <name type="scientific">Lecanicillium saksenae</name>
    <dbReference type="NCBI Taxonomy" id="468837"/>
    <lineage>
        <taxon>Eukaryota</taxon>
        <taxon>Fungi</taxon>
        <taxon>Dikarya</taxon>
        <taxon>Ascomycota</taxon>
        <taxon>Pezizomycotina</taxon>
        <taxon>Sordariomycetes</taxon>
        <taxon>Hypocreomycetidae</taxon>
        <taxon>Hypocreales</taxon>
        <taxon>Cordycipitaceae</taxon>
        <taxon>Lecanicillium</taxon>
    </lineage>
</organism>
<accession>A0ACC1QGJ5</accession>
<sequence length="518" mass="57558">MNAYIATLMAFTGLAAAEAQFKVCRDANFGGCGLMFANIGWCTTIGSPIANMISSVDSLGHDCTIYYLRAGGCDICRWDICAAHVHSPAHSMHGQYGPFRGNSSKLISAHEYQDQQMYGMLQEQAEGKALKEQTNDAAVCQLASRLNGNKSCSVEHRKAGDPEIGTKTKYHARVRFHDGSPSWLLQVPRLTSFIRRPLTLIDYLIRSEYATLKFLEGTSAPAPRVFAYGVTGHDHGVGVSFLLTEELPGSPWNRSAATEHDENKIWNNLASILAELEKYPFSQAGSLMLHGDNFQLSAVASDAFLVLDPRGPFSNSNAYYAAFANQHLELIADRQIYAGYPVEAYLVYRFLKDSIAQLVPRGGGDAPEQFFLKLADDRNDNLLVDANLNITGIMDWHMARVVPRREAFGQSLITADASKPSRDQASVSTDGMAMGSAMRWWGIVHRLETLERPSVMDERMRRFFWGLAIQPTWADALPLAEAILKEFGVGMPWEEWKKAALEKYKDDKRLQELIAQAT</sequence>
<gene>
    <name evidence="1" type="ORF">NLG97_g9243</name>
</gene>